<evidence type="ECO:0000256" key="2">
    <source>
        <dbReference type="ARBA" id="ARBA00023015"/>
    </source>
</evidence>
<organism evidence="6 7">
    <name type="scientific">Daucus carota subsp. sativus</name>
    <name type="common">Carrot</name>
    <dbReference type="NCBI Taxonomy" id="79200"/>
    <lineage>
        <taxon>Eukaryota</taxon>
        <taxon>Viridiplantae</taxon>
        <taxon>Streptophyta</taxon>
        <taxon>Embryophyta</taxon>
        <taxon>Tracheophyta</taxon>
        <taxon>Spermatophyta</taxon>
        <taxon>Magnoliopsida</taxon>
        <taxon>eudicotyledons</taxon>
        <taxon>Gunneridae</taxon>
        <taxon>Pentapetalae</taxon>
        <taxon>asterids</taxon>
        <taxon>campanulids</taxon>
        <taxon>Apiales</taxon>
        <taxon>Apiaceae</taxon>
        <taxon>Apioideae</taxon>
        <taxon>Scandiceae</taxon>
        <taxon>Daucinae</taxon>
        <taxon>Daucus</taxon>
        <taxon>Daucus sect. Daucus</taxon>
    </lineage>
</organism>
<evidence type="ECO:0000256" key="1">
    <source>
        <dbReference type="ARBA" id="ARBA00004123"/>
    </source>
</evidence>
<evidence type="ECO:0000313" key="6">
    <source>
        <dbReference type="EMBL" id="WOH15535.1"/>
    </source>
</evidence>
<dbReference type="EMBL" id="CP093351">
    <property type="protein sequence ID" value="WOH15535.1"/>
    <property type="molecule type" value="Genomic_DNA"/>
</dbReference>
<dbReference type="GO" id="GO:0005634">
    <property type="term" value="C:nucleus"/>
    <property type="evidence" value="ECO:0007669"/>
    <property type="project" value="UniProtKB-SubCell"/>
</dbReference>
<sequence length="212" mass="24048">MDSDLKVPFMFLKALIFFPRGTLPDKLKLSEDLIEKFGSKLRSGIRFLLSDGSLISGSFDIVNGTIRGLQKVYRFYDVSIGDILLFTYTGGDMFVVHAFGKDCMPKPSCKDAGLFFEVEIKQSHLQDYDFGVTIPVKFKNATKNVVEGEALKIRHGLKSWNVVLKKRTNRVELLSGWSVLWKDLELMTGDICVFNNAGSKRKFNLEVYRKSV</sequence>
<dbReference type="Pfam" id="PF02362">
    <property type="entry name" value="B3"/>
    <property type="match status" value="1"/>
</dbReference>
<accession>A0A175YHI2</accession>
<dbReference type="SMART" id="SM01019">
    <property type="entry name" value="B3"/>
    <property type="match status" value="1"/>
</dbReference>
<dbReference type="Gene3D" id="2.40.330.10">
    <property type="entry name" value="DNA-binding pseudobarrel domain"/>
    <property type="match status" value="1"/>
</dbReference>
<keyword evidence="5" id="KW-0539">Nucleus</keyword>
<keyword evidence="4" id="KW-0804">Transcription</keyword>
<protein>
    <submittedName>
        <fullName evidence="6">Uncharacterized protein</fullName>
    </submittedName>
</protein>
<dbReference type="GO" id="GO:0003677">
    <property type="term" value="F:DNA binding"/>
    <property type="evidence" value="ECO:0007669"/>
    <property type="project" value="UniProtKB-KW"/>
</dbReference>
<dbReference type="PANTHER" id="PTHR31920">
    <property type="entry name" value="B3 DOMAIN-CONTAINING"/>
    <property type="match status" value="1"/>
</dbReference>
<keyword evidence="2" id="KW-0805">Transcription regulation</keyword>
<dbReference type="InterPro" id="IPR015300">
    <property type="entry name" value="DNA-bd_pseudobarrel_sf"/>
</dbReference>
<dbReference type="PROSITE" id="PS50863">
    <property type="entry name" value="B3"/>
    <property type="match status" value="1"/>
</dbReference>
<dbReference type="PANTHER" id="PTHR31920:SF132">
    <property type="entry name" value="TF-B3 DOMAIN-CONTAINING PROTEIN"/>
    <property type="match status" value="1"/>
</dbReference>
<evidence type="ECO:0000256" key="4">
    <source>
        <dbReference type="ARBA" id="ARBA00023163"/>
    </source>
</evidence>
<keyword evidence="7" id="KW-1185">Reference proteome</keyword>
<evidence type="ECO:0000313" key="7">
    <source>
        <dbReference type="Proteomes" id="UP000077755"/>
    </source>
</evidence>
<name>A0A175YHI2_DAUCS</name>
<evidence type="ECO:0000256" key="5">
    <source>
        <dbReference type="ARBA" id="ARBA00023242"/>
    </source>
</evidence>
<dbReference type="Gramene" id="KZM82631">
    <property type="protein sequence ID" value="KZM82631"/>
    <property type="gene ID" value="DCAR_030200"/>
</dbReference>
<reference evidence="6" key="2">
    <citation type="submission" date="2022-03" db="EMBL/GenBank/DDBJ databases">
        <title>Draft title - Genomic analysis of global carrot germplasm unveils the trajectory of domestication and the origin of high carotenoid orange carrot.</title>
        <authorList>
            <person name="Iorizzo M."/>
            <person name="Ellison S."/>
            <person name="Senalik D."/>
            <person name="Macko-Podgorni A."/>
            <person name="Grzebelus D."/>
            <person name="Bostan H."/>
            <person name="Rolling W."/>
            <person name="Curaba J."/>
            <person name="Simon P."/>
        </authorList>
    </citation>
    <scope>NUCLEOTIDE SEQUENCE</scope>
    <source>
        <tissue evidence="6">Leaf</tissue>
    </source>
</reference>
<dbReference type="Proteomes" id="UP000077755">
    <property type="component" value="Chromosome 9"/>
</dbReference>
<keyword evidence="3" id="KW-0238">DNA-binding</keyword>
<proteinExistence type="predicted"/>
<dbReference type="SUPFAM" id="SSF101936">
    <property type="entry name" value="DNA-binding pseudobarrel domain"/>
    <property type="match status" value="1"/>
</dbReference>
<dbReference type="InterPro" id="IPR050655">
    <property type="entry name" value="Plant_B3_domain"/>
</dbReference>
<gene>
    <name evidence="6" type="ORF">DCAR_0935077</name>
</gene>
<evidence type="ECO:0000256" key="3">
    <source>
        <dbReference type="ARBA" id="ARBA00023125"/>
    </source>
</evidence>
<dbReference type="InterPro" id="IPR003340">
    <property type="entry name" value="B3_DNA-bd"/>
</dbReference>
<reference evidence="6" key="1">
    <citation type="journal article" date="2016" name="Nat. Genet.">
        <title>A high-quality carrot genome assembly provides new insights into carotenoid accumulation and asterid genome evolution.</title>
        <authorList>
            <person name="Iorizzo M."/>
            <person name="Ellison S."/>
            <person name="Senalik D."/>
            <person name="Zeng P."/>
            <person name="Satapoomin P."/>
            <person name="Huang J."/>
            <person name="Bowman M."/>
            <person name="Iovene M."/>
            <person name="Sanseverino W."/>
            <person name="Cavagnaro P."/>
            <person name="Yildiz M."/>
            <person name="Macko-Podgorni A."/>
            <person name="Moranska E."/>
            <person name="Grzebelus E."/>
            <person name="Grzebelus D."/>
            <person name="Ashrafi H."/>
            <person name="Zheng Z."/>
            <person name="Cheng S."/>
            <person name="Spooner D."/>
            <person name="Van Deynze A."/>
            <person name="Simon P."/>
        </authorList>
    </citation>
    <scope>NUCLEOTIDE SEQUENCE</scope>
    <source>
        <tissue evidence="6">Leaf</tissue>
    </source>
</reference>
<comment type="subcellular location">
    <subcellularLocation>
        <location evidence="1">Nucleus</location>
    </subcellularLocation>
</comment>
<dbReference type="AlphaFoldDB" id="A0A175YHI2"/>